<evidence type="ECO:0000313" key="2">
    <source>
        <dbReference type="Proteomes" id="UP000198688"/>
    </source>
</evidence>
<accession>A0A1H1WI92</accession>
<gene>
    <name evidence="1" type="ORF">SAMN04489716_2094</name>
</gene>
<protein>
    <recommendedName>
        <fullName evidence="3">Immunity protein 21</fullName>
    </recommendedName>
</protein>
<name>A0A1H1WI92_9ACTN</name>
<dbReference type="STRING" id="113562.SAMN04489716_2094"/>
<dbReference type="Proteomes" id="UP000198688">
    <property type="component" value="Chromosome I"/>
</dbReference>
<evidence type="ECO:0008006" key="3">
    <source>
        <dbReference type="Google" id="ProtNLM"/>
    </source>
</evidence>
<proteinExistence type="predicted"/>
<keyword evidence="2" id="KW-1185">Reference proteome</keyword>
<dbReference type="InterPro" id="IPR038691">
    <property type="entry name" value="ComJ_sf"/>
</dbReference>
<evidence type="ECO:0000313" key="1">
    <source>
        <dbReference type="EMBL" id="SDS96006.1"/>
    </source>
</evidence>
<reference evidence="1 2" key="1">
    <citation type="submission" date="2016-10" db="EMBL/GenBank/DDBJ databases">
        <authorList>
            <person name="de Groot N.N."/>
        </authorList>
    </citation>
    <scope>NUCLEOTIDE SEQUENCE [LARGE SCALE GENOMIC DNA]</scope>
    <source>
        <strain evidence="1 2">DSM 43941</strain>
    </source>
</reference>
<dbReference type="Gene3D" id="2.60.34.30">
    <property type="entry name" value="Competence, DNA-entry nuclease inhibitor, ComJ"/>
    <property type="match status" value="1"/>
</dbReference>
<sequence length="165" mass="17926">MNHDGVAELTLFADYHQIHVFDEGSETDLGGEWTGRAVDDRLAVGWDAVAVGTTVDVDVEVSVELLDGPPPDDSVDFDHVAEVSLCCSSGRLVVMGCTDYEPDARRFPVAAGWLRLRVSQSNLDRAHQAGLDSDGDPQTTERLRLQVWSAAAAPVVVSRRWQPPA</sequence>
<dbReference type="EMBL" id="LT629758">
    <property type="protein sequence ID" value="SDS96006.1"/>
    <property type="molecule type" value="Genomic_DNA"/>
</dbReference>
<dbReference type="AlphaFoldDB" id="A0A1H1WI92"/>
<organism evidence="1 2">
    <name type="scientific">Actinoplanes derwentensis</name>
    <dbReference type="NCBI Taxonomy" id="113562"/>
    <lineage>
        <taxon>Bacteria</taxon>
        <taxon>Bacillati</taxon>
        <taxon>Actinomycetota</taxon>
        <taxon>Actinomycetes</taxon>
        <taxon>Micromonosporales</taxon>
        <taxon>Micromonosporaceae</taxon>
        <taxon>Actinoplanes</taxon>
    </lineage>
</organism>